<feature type="domain" description="Rhodanese" evidence="3">
    <location>
        <begin position="78"/>
        <end position="142"/>
    </location>
</feature>
<evidence type="ECO:0000259" key="2">
    <source>
        <dbReference type="PROSITE" id="PS50056"/>
    </source>
</evidence>
<feature type="domain" description="Tyrosine specific protein phosphatases" evidence="2">
    <location>
        <begin position="109"/>
        <end position="157"/>
    </location>
</feature>
<dbReference type="PROSITE" id="PS50206">
    <property type="entry name" value="RHODANESE_3"/>
    <property type="match status" value="1"/>
</dbReference>
<dbReference type="Proteomes" id="UP000707245">
    <property type="component" value="Unassembled WGS sequence"/>
</dbReference>
<dbReference type="Gene3D" id="3.90.190.10">
    <property type="entry name" value="Protein tyrosine phosphatase superfamily"/>
    <property type="match status" value="1"/>
</dbReference>
<comment type="caution">
    <text evidence="4">The sequence shown here is derived from an EMBL/GenBank/DDBJ whole genome shotgun (WGS) entry which is preliminary data.</text>
</comment>
<organism evidence="4 5">
    <name type="scientific">Pseudoalteromonas prydzensis</name>
    <dbReference type="NCBI Taxonomy" id="182141"/>
    <lineage>
        <taxon>Bacteria</taxon>
        <taxon>Pseudomonadati</taxon>
        <taxon>Pseudomonadota</taxon>
        <taxon>Gammaproteobacteria</taxon>
        <taxon>Alteromonadales</taxon>
        <taxon>Pseudoalteromonadaceae</taxon>
        <taxon>Pseudoalteromonas</taxon>
    </lineage>
</organism>
<accession>A0ABR9FIQ5</accession>
<dbReference type="Pfam" id="PF22785">
    <property type="entry name" value="Tc-R-P"/>
    <property type="match status" value="1"/>
</dbReference>
<dbReference type="InterPro" id="IPR029021">
    <property type="entry name" value="Prot-tyrosine_phosphatase-like"/>
</dbReference>
<dbReference type="InterPro" id="IPR016130">
    <property type="entry name" value="Tyr_Pase_AS"/>
</dbReference>
<proteinExistence type="predicted"/>
<evidence type="ECO:0000313" key="4">
    <source>
        <dbReference type="EMBL" id="MBE0456704.1"/>
    </source>
</evidence>
<evidence type="ECO:0000256" key="1">
    <source>
        <dbReference type="ARBA" id="ARBA00013064"/>
    </source>
</evidence>
<dbReference type="EC" id="3.1.3.48" evidence="1"/>
<dbReference type="RefSeq" id="WP_192540855.1">
    <property type="nucleotide sequence ID" value="NZ_JBQDLW010000112.1"/>
</dbReference>
<dbReference type="SUPFAM" id="SSF52799">
    <property type="entry name" value="(Phosphotyrosine protein) phosphatases II"/>
    <property type="match status" value="1"/>
</dbReference>
<keyword evidence="5" id="KW-1185">Reference proteome</keyword>
<dbReference type="InterPro" id="IPR001763">
    <property type="entry name" value="Rhodanese-like_dom"/>
</dbReference>
<evidence type="ECO:0000259" key="3">
    <source>
        <dbReference type="PROSITE" id="PS50206"/>
    </source>
</evidence>
<dbReference type="PROSITE" id="PS00383">
    <property type="entry name" value="TYR_PHOSPHATASE_1"/>
    <property type="match status" value="1"/>
</dbReference>
<reference evidence="4 5" key="1">
    <citation type="submission" date="2020-07" db="EMBL/GenBank/DDBJ databases">
        <title>Halophilic bacteria isolated from french cheeses.</title>
        <authorList>
            <person name="Kothe C.I."/>
            <person name="Farah-Kraiem B."/>
            <person name="Renault P."/>
            <person name="Dridi B."/>
        </authorList>
    </citation>
    <scope>NUCLEOTIDE SEQUENCE [LARGE SCALE GENOMIC DNA]</scope>
    <source>
        <strain evidence="4 5">FME14</strain>
    </source>
</reference>
<gene>
    <name evidence="4" type="ORF">EI167_04415</name>
</gene>
<protein>
    <recommendedName>
        <fullName evidence="1">protein-tyrosine-phosphatase</fullName>
        <ecNumber evidence="1">3.1.3.48</ecNumber>
    </recommendedName>
</protein>
<dbReference type="PROSITE" id="PS50056">
    <property type="entry name" value="TYR_PHOSPHATASE_2"/>
    <property type="match status" value="1"/>
</dbReference>
<evidence type="ECO:0000313" key="5">
    <source>
        <dbReference type="Proteomes" id="UP000707245"/>
    </source>
</evidence>
<sequence>MQLHPYDTLTLDNGAKLIFTPCPGSKEASLEESVLTLKQAGTSMLLTLMYDHEIAENNIEQLPTICAEHNIAWLQLPILDDEAPAQEFEAQWALHKDAIINAINNQQTIVVHCKGGTGRTGLVIALILLAYGWPSASIVEQVQLIRPKALINTHQLNYFNSQL</sequence>
<dbReference type="EMBL" id="RRZA01000009">
    <property type="protein sequence ID" value="MBE0456704.1"/>
    <property type="molecule type" value="Genomic_DNA"/>
</dbReference>
<dbReference type="InterPro" id="IPR000387">
    <property type="entry name" value="Tyr_Pase_dom"/>
</dbReference>
<name>A0ABR9FIQ5_9GAMM</name>